<evidence type="ECO:0000313" key="3">
    <source>
        <dbReference type="Proteomes" id="UP000663868"/>
    </source>
</evidence>
<protein>
    <recommendedName>
        <fullName evidence="4">G domain-containing protein</fullName>
    </recommendedName>
</protein>
<dbReference type="Proteomes" id="UP000663860">
    <property type="component" value="Unassembled WGS sequence"/>
</dbReference>
<dbReference type="Gene3D" id="3.40.50.300">
    <property type="entry name" value="P-loop containing nucleotide triphosphate hydrolases"/>
    <property type="match status" value="1"/>
</dbReference>
<gene>
    <name evidence="1" type="ORF">IZO911_LOCUS31424</name>
    <name evidence="2" type="ORF">KXQ929_LOCUS42276</name>
</gene>
<dbReference type="EMBL" id="CAJOBB010010205">
    <property type="protein sequence ID" value="CAF4241095.1"/>
    <property type="molecule type" value="Genomic_DNA"/>
</dbReference>
<proteinExistence type="predicted"/>
<dbReference type="Proteomes" id="UP000663868">
    <property type="component" value="Unassembled WGS sequence"/>
</dbReference>
<sequence length="152" mass="17171">MSQASNNLVDETRRMRRILFVGTTGVGKSTLIDMLINNNVNEDSKARPARVGDTSQGQTSFFVAYYDFPNNAYADSIGLGGNRFKPEDVMHSIKLILKNSSFGYNKVYICIQNGRISSDTPREKPRIRSWNRFRVEPNKSGHRIRSTGILLP</sequence>
<accession>A0A820E408</accession>
<dbReference type="AlphaFoldDB" id="A0A820E408"/>
<evidence type="ECO:0000313" key="2">
    <source>
        <dbReference type="EMBL" id="CAF4241095.1"/>
    </source>
</evidence>
<dbReference type="InterPro" id="IPR027417">
    <property type="entry name" value="P-loop_NTPase"/>
</dbReference>
<organism evidence="2 3">
    <name type="scientific">Adineta steineri</name>
    <dbReference type="NCBI Taxonomy" id="433720"/>
    <lineage>
        <taxon>Eukaryota</taxon>
        <taxon>Metazoa</taxon>
        <taxon>Spiralia</taxon>
        <taxon>Gnathifera</taxon>
        <taxon>Rotifera</taxon>
        <taxon>Eurotatoria</taxon>
        <taxon>Bdelloidea</taxon>
        <taxon>Adinetida</taxon>
        <taxon>Adinetidae</taxon>
        <taxon>Adineta</taxon>
    </lineage>
</organism>
<dbReference type="EMBL" id="CAJNOE010000515">
    <property type="protein sequence ID" value="CAF1252431.1"/>
    <property type="molecule type" value="Genomic_DNA"/>
</dbReference>
<evidence type="ECO:0000313" key="1">
    <source>
        <dbReference type="EMBL" id="CAF1252431.1"/>
    </source>
</evidence>
<reference evidence="2" key="1">
    <citation type="submission" date="2021-02" db="EMBL/GenBank/DDBJ databases">
        <authorList>
            <person name="Nowell W R."/>
        </authorList>
    </citation>
    <scope>NUCLEOTIDE SEQUENCE</scope>
</reference>
<evidence type="ECO:0008006" key="4">
    <source>
        <dbReference type="Google" id="ProtNLM"/>
    </source>
</evidence>
<dbReference type="SUPFAM" id="SSF52540">
    <property type="entry name" value="P-loop containing nucleoside triphosphate hydrolases"/>
    <property type="match status" value="1"/>
</dbReference>
<name>A0A820E408_9BILA</name>
<comment type="caution">
    <text evidence="2">The sequence shown here is derived from an EMBL/GenBank/DDBJ whole genome shotgun (WGS) entry which is preliminary data.</text>
</comment>